<evidence type="ECO:0000313" key="12">
    <source>
        <dbReference type="Proteomes" id="UP000694388"/>
    </source>
</evidence>
<dbReference type="AlphaFoldDB" id="A0A8C4Q5F8"/>
<keyword evidence="4" id="KW-0808">Transferase</keyword>
<reference evidence="11" key="1">
    <citation type="submission" date="2025-08" db="UniProtKB">
        <authorList>
            <consortium name="Ensembl"/>
        </authorList>
    </citation>
    <scope>IDENTIFICATION</scope>
</reference>
<evidence type="ECO:0000256" key="8">
    <source>
        <dbReference type="ARBA" id="ARBA00048794"/>
    </source>
</evidence>
<evidence type="ECO:0000256" key="5">
    <source>
        <dbReference type="ARBA" id="ARBA00030484"/>
    </source>
</evidence>
<evidence type="ECO:0000256" key="2">
    <source>
        <dbReference type="ARBA" id="ARBA00013172"/>
    </source>
</evidence>
<dbReference type="GO" id="GO:0019878">
    <property type="term" value="P:lysine biosynthetic process via aminoadipic acid"/>
    <property type="evidence" value="ECO:0007669"/>
    <property type="project" value="TreeGrafter"/>
</dbReference>
<keyword evidence="12" id="KW-1185">Reference proteome</keyword>
<evidence type="ECO:0000259" key="9">
    <source>
        <dbReference type="Pfam" id="PF01648"/>
    </source>
</evidence>
<comment type="catalytic activity">
    <reaction evidence="8">
        <text>apo-[ACP] + acetyl-CoA = acetyl-[ACP] + adenosine 3',5'-bisphosphate + H(+)</text>
        <dbReference type="Rhea" id="RHEA:46564"/>
        <dbReference type="Rhea" id="RHEA-COMP:9621"/>
        <dbReference type="Rhea" id="RHEA-COMP:9690"/>
        <dbReference type="ChEBI" id="CHEBI:15378"/>
        <dbReference type="ChEBI" id="CHEBI:29999"/>
        <dbReference type="ChEBI" id="CHEBI:57288"/>
        <dbReference type="ChEBI" id="CHEBI:58343"/>
        <dbReference type="ChEBI" id="CHEBI:78446"/>
    </reaction>
    <physiologicalReaction direction="left-to-right" evidence="8">
        <dbReference type="Rhea" id="RHEA:46565"/>
    </physiologicalReaction>
</comment>
<dbReference type="EC" id="2.7.8.7" evidence="2"/>
<evidence type="ECO:0000256" key="1">
    <source>
        <dbReference type="ARBA" id="ARBA00006195"/>
    </source>
</evidence>
<evidence type="ECO:0000256" key="3">
    <source>
        <dbReference type="ARBA" id="ARBA00016301"/>
    </source>
</evidence>
<dbReference type="PANTHER" id="PTHR12215">
    <property type="entry name" value="PHOSPHOPANTETHEINE TRANSFERASE"/>
    <property type="match status" value="1"/>
</dbReference>
<dbReference type="SUPFAM" id="SSF56214">
    <property type="entry name" value="4'-phosphopantetheinyl transferase"/>
    <property type="match status" value="1"/>
</dbReference>
<accession>A0A8C4Q5F8</accession>
<dbReference type="FunFam" id="3.90.470.20:FF:000003">
    <property type="entry name" value="L-aminoadipate-semialdehyde dehydrogenase-phosphopantetheinyl transferase"/>
    <property type="match status" value="1"/>
</dbReference>
<evidence type="ECO:0000256" key="7">
    <source>
        <dbReference type="ARBA" id="ARBA00048641"/>
    </source>
</evidence>
<dbReference type="InterPro" id="IPR008278">
    <property type="entry name" value="4-PPantetheinyl_Trfase_dom"/>
</dbReference>
<dbReference type="Pfam" id="PF01648">
    <property type="entry name" value="ACPS"/>
    <property type="match status" value="1"/>
</dbReference>
<proteinExistence type="inferred from homology"/>
<dbReference type="Proteomes" id="UP000694388">
    <property type="component" value="Unplaced"/>
</dbReference>
<name>A0A8C4Q5F8_EPTBU</name>
<sequence length="280" mass="32609">MGGLRWAFNTTSWQPTYTEWLLAARCVQAEEKQRIGEFVFARDAKAAMVKPLTMHKMLNKNHRIPKMYLPRRGEGSSLMELNRVHRMTTTGSAEYVKSSDNRVQFVHKHEDRRGSLHDYFQTMSRQFTSLEWKTIKGPASDVEKLELFYRHWCLKESYLKALGVGLGWDLQRLEFRVPTRDLRVGTITRDTTLLLDGTEQNSWEFQETMLDETHFVAVAVGPPEVPQQSVWKVASAAPRFSMLSFRDLMASAIPMFPEDPEFWQNFQEKLKAQNTRDGER</sequence>
<dbReference type="OMA" id="RCYRFAF"/>
<dbReference type="Gene3D" id="3.90.470.20">
    <property type="entry name" value="4'-phosphopantetheinyl transferase domain"/>
    <property type="match status" value="2"/>
</dbReference>
<dbReference type="PANTHER" id="PTHR12215:SF10">
    <property type="entry name" value="L-AMINOADIPATE-SEMIALDEHYDE DEHYDROGENASE-PHOSPHOPANTETHEINYL TRANSFERASE"/>
    <property type="match status" value="1"/>
</dbReference>
<comment type="catalytic activity">
    <reaction evidence="7">
        <text>apo-[ACP] + CoA = holo-[ACP] + adenosine 3',5'-bisphosphate + H(+)</text>
        <dbReference type="Rhea" id="RHEA:12068"/>
        <dbReference type="Rhea" id="RHEA-COMP:9685"/>
        <dbReference type="Rhea" id="RHEA-COMP:9690"/>
        <dbReference type="ChEBI" id="CHEBI:15378"/>
        <dbReference type="ChEBI" id="CHEBI:29999"/>
        <dbReference type="ChEBI" id="CHEBI:57287"/>
        <dbReference type="ChEBI" id="CHEBI:58343"/>
        <dbReference type="ChEBI" id="CHEBI:64479"/>
        <dbReference type="EC" id="2.7.8.7"/>
    </reaction>
    <physiologicalReaction direction="left-to-right" evidence="7">
        <dbReference type="Rhea" id="RHEA:12069"/>
    </physiologicalReaction>
</comment>
<reference evidence="11" key="2">
    <citation type="submission" date="2025-09" db="UniProtKB">
        <authorList>
            <consortium name="Ensembl"/>
        </authorList>
    </citation>
    <scope>IDENTIFICATION</scope>
</reference>
<comment type="similarity">
    <text evidence="1">Belongs to the P-Pant transferase superfamily. AcpS family.</text>
</comment>
<dbReference type="Pfam" id="PF22624">
    <property type="entry name" value="AASDHPPT_N"/>
    <property type="match status" value="1"/>
</dbReference>
<feature type="domain" description="4'-phosphopantetheinyl transferase" evidence="9">
    <location>
        <begin position="120"/>
        <end position="214"/>
    </location>
</feature>
<dbReference type="GeneTree" id="ENSGT00390000004663"/>
<dbReference type="InterPro" id="IPR055066">
    <property type="entry name" value="AASDHPPT_N"/>
</dbReference>
<evidence type="ECO:0000256" key="6">
    <source>
        <dbReference type="ARBA" id="ARBA00033443"/>
    </source>
</evidence>
<evidence type="ECO:0000313" key="11">
    <source>
        <dbReference type="Ensembl" id="ENSEBUP00000010294.1"/>
    </source>
</evidence>
<dbReference type="Ensembl" id="ENSEBUT00000010839.1">
    <property type="protein sequence ID" value="ENSEBUP00000010294.1"/>
    <property type="gene ID" value="ENSEBUG00000006616.1"/>
</dbReference>
<dbReference type="InterPro" id="IPR037143">
    <property type="entry name" value="4-PPantetheinyl_Trfase_dom_sf"/>
</dbReference>
<organism evidence="11 12">
    <name type="scientific">Eptatretus burgeri</name>
    <name type="common">Inshore hagfish</name>
    <dbReference type="NCBI Taxonomy" id="7764"/>
    <lineage>
        <taxon>Eukaryota</taxon>
        <taxon>Metazoa</taxon>
        <taxon>Chordata</taxon>
        <taxon>Craniata</taxon>
        <taxon>Vertebrata</taxon>
        <taxon>Cyclostomata</taxon>
        <taxon>Myxini</taxon>
        <taxon>Myxiniformes</taxon>
        <taxon>Myxinidae</taxon>
        <taxon>Eptatretinae</taxon>
        <taxon>Eptatretus</taxon>
    </lineage>
</organism>
<evidence type="ECO:0000256" key="4">
    <source>
        <dbReference type="ARBA" id="ARBA00022679"/>
    </source>
</evidence>
<dbReference type="InterPro" id="IPR050559">
    <property type="entry name" value="P-Pant_transferase_sf"/>
</dbReference>
<feature type="domain" description="4'-phosphopantetheinyl transferase N-terminal" evidence="10">
    <location>
        <begin position="12"/>
        <end position="65"/>
    </location>
</feature>
<dbReference type="GO" id="GO:0000287">
    <property type="term" value="F:magnesium ion binding"/>
    <property type="evidence" value="ECO:0007669"/>
    <property type="project" value="InterPro"/>
</dbReference>
<dbReference type="GO" id="GO:0008897">
    <property type="term" value="F:holo-[acyl-carrier-protein] synthase activity"/>
    <property type="evidence" value="ECO:0007669"/>
    <property type="project" value="UniProtKB-EC"/>
</dbReference>
<dbReference type="GO" id="GO:0005829">
    <property type="term" value="C:cytosol"/>
    <property type="evidence" value="ECO:0007669"/>
    <property type="project" value="TreeGrafter"/>
</dbReference>
<protein>
    <recommendedName>
        <fullName evidence="3">L-aminoadipate-semialdehyde dehydrogenase-phosphopantetheinyl transferase</fullName>
        <ecNumber evidence="2">2.7.8.7</ecNumber>
    </recommendedName>
    <alternativeName>
        <fullName evidence="5">4'-phosphopantetheinyl transferase</fullName>
    </alternativeName>
    <alternativeName>
        <fullName evidence="6">Alpha-aminoadipic semialdehyde dehydrogenase-phosphopantetheinyl transferase</fullName>
    </alternativeName>
</protein>
<evidence type="ECO:0000259" key="10">
    <source>
        <dbReference type="Pfam" id="PF22624"/>
    </source>
</evidence>